<dbReference type="Gene3D" id="4.10.410.40">
    <property type="match status" value="1"/>
</dbReference>
<gene>
    <name evidence="1" type="ORF">ACFPK2_06700</name>
</gene>
<evidence type="ECO:0000313" key="2">
    <source>
        <dbReference type="Proteomes" id="UP001595976"/>
    </source>
</evidence>
<dbReference type="EMBL" id="JBHSLI010000002">
    <property type="protein sequence ID" value="MFC5292674.1"/>
    <property type="molecule type" value="Genomic_DNA"/>
</dbReference>
<dbReference type="Proteomes" id="UP001595976">
    <property type="component" value="Unassembled WGS sequence"/>
</dbReference>
<reference evidence="2" key="1">
    <citation type="journal article" date="2019" name="Int. J. Syst. Evol. Microbiol.">
        <title>The Global Catalogue of Microorganisms (GCM) 10K type strain sequencing project: providing services to taxonomists for standard genome sequencing and annotation.</title>
        <authorList>
            <consortium name="The Broad Institute Genomics Platform"/>
            <consortium name="The Broad Institute Genome Sequencing Center for Infectious Disease"/>
            <person name="Wu L."/>
            <person name="Ma J."/>
        </authorList>
    </citation>
    <scope>NUCLEOTIDE SEQUENCE [LARGE SCALE GENOMIC DNA]</scope>
    <source>
        <strain evidence="2">CGMCC 1.15643</strain>
    </source>
</reference>
<name>A0ABW0EZT3_9HYPH</name>
<accession>A0ABW0EZT3</accession>
<protein>
    <recommendedName>
        <fullName evidence="3">Phage tail protein</fullName>
    </recommendedName>
</protein>
<organism evidence="1 2">
    <name type="scientific">Bosea minatitlanensis</name>
    <dbReference type="NCBI Taxonomy" id="128782"/>
    <lineage>
        <taxon>Bacteria</taxon>
        <taxon>Pseudomonadati</taxon>
        <taxon>Pseudomonadota</taxon>
        <taxon>Alphaproteobacteria</taxon>
        <taxon>Hyphomicrobiales</taxon>
        <taxon>Boseaceae</taxon>
        <taxon>Bosea</taxon>
    </lineage>
</organism>
<dbReference type="RefSeq" id="WP_260347945.1">
    <property type="nucleotide sequence ID" value="NZ_JAOAOS010000002.1"/>
</dbReference>
<comment type="caution">
    <text evidence="1">The sequence shown here is derived from an EMBL/GenBank/DDBJ whole genome shotgun (WGS) entry which is preliminary data.</text>
</comment>
<evidence type="ECO:0008006" key="3">
    <source>
        <dbReference type="Google" id="ProtNLM"/>
    </source>
</evidence>
<keyword evidence="2" id="KW-1185">Reference proteome</keyword>
<sequence>MADKVRIGSGSILKMSDGAASPDFITVAEVETIGAITQQRPEVNATPLAASAVRYIGGLKDGQNIEIALFMLTDDPTQDGATGLEKAFNDNEEREFVVCPPVGIAKQFRFSGVITQHSVGPFNAGDPMRRNITVRLSSDVTSEANTNV</sequence>
<evidence type="ECO:0000313" key="1">
    <source>
        <dbReference type="EMBL" id="MFC5292674.1"/>
    </source>
</evidence>
<proteinExistence type="predicted"/>